<proteinExistence type="predicted"/>
<evidence type="ECO:0000313" key="1">
    <source>
        <dbReference type="EMBL" id="KAB8224192.1"/>
    </source>
</evidence>
<name>A0A5N6F2Y3_9EURO</name>
<evidence type="ECO:0000313" key="2">
    <source>
        <dbReference type="Proteomes" id="UP000326799"/>
    </source>
</evidence>
<dbReference type="EMBL" id="ML733401">
    <property type="protein sequence ID" value="KAB8224192.1"/>
    <property type="molecule type" value="Genomic_DNA"/>
</dbReference>
<keyword evidence="2" id="KW-1185">Reference proteome</keyword>
<protein>
    <submittedName>
        <fullName evidence="1">Uncharacterized protein</fullName>
    </submittedName>
</protein>
<dbReference type="AlphaFoldDB" id="A0A5N6F2Y3"/>
<dbReference type="Proteomes" id="UP000326799">
    <property type="component" value="Unassembled WGS sequence"/>
</dbReference>
<accession>A0A5N6F2Y3</accession>
<gene>
    <name evidence="1" type="ORF">BDV33DRAFT_12630</name>
</gene>
<organism evidence="1 2">
    <name type="scientific">Aspergillus novoparasiticus</name>
    <dbReference type="NCBI Taxonomy" id="986946"/>
    <lineage>
        <taxon>Eukaryota</taxon>
        <taxon>Fungi</taxon>
        <taxon>Dikarya</taxon>
        <taxon>Ascomycota</taxon>
        <taxon>Pezizomycotina</taxon>
        <taxon>Eurotiomycetes</taxon>
        <taxon>Eurotiomycetidae</taxon>
        <taxon>Eurotiales</taxon>
        <taxon>Aspergillaceae</taxon>
        <taxon>Aspergillus</taxon>
        <taxon>Aspergillus subgen. Circumdati</taxon>
    </lineage>
</organism>
<reference evidence="1 2" key="1">
    <citation type="submission" date="2019-04" db="EMBL/GenBank/DDBJ databases">
        <title>Fungal friends and foes A comparative genomics study of 23 Aspergillus species from section Flavi.</title>
        <authorList>
            <consortium name="DOE Joint Genome Institute"/>
            <person name="Kjaerbolling I."/>
            <person name="Vesth T.C."/>
            <person name="Frisvad J.C."/>
            <person name="Nybo J.L."/>
            <person name="Theobald S."/>
            <person name="Kildgaard S."/>
            <person name="Petersen T.I."/>
            <person name="Kuo A."/>
            <person name="Sato A."/>
            <person name="Lyhne E.K."/>
            <person name="Kogle M.E."/>
            <person name="Wiebenga A."/>
            <person name="Kun R.S."/>
            <person name="Lubbers R.J."/>
            <person name="Makela M.R."/>
            <person name="Barry K."/>
            <person name="Chovatia M."/>
            <person name="Clum A."/>
            <person name="Daum C."/>
            <person name="Haridas S."/>
            <person name="He G."/>
            <person name="LaButti K."/>
            <person name="Lipzen A."/>
            <person name="Mondo S."/>
            <person name="Pangilinan J."/>
            <person name="Riley R."/>
            <person name="Salamov A."/>
            <person name="Simmons B.A."/>
            <person name="Magnuson J.K."/>
            <person name="Henrissat B."/>
            <person name="Mortensen U.H."/>
            <person name="Larsen T.O."/>
            <person name="De vries R.P."/>
            <person name="Grigoriev I.V."/>
            <person name="Machida M."/>
            <person name="Baker S.E."/>
            <person name="Andersen M.R."/>
        </authorList>
    </citation>
    <scope>NUCLEOTIDE SEQUENCE [LARGE SCALE GENOMIC DNA]</scope>
    <source>
        <strain evidence="1 2">CBS 126849</strain>
    </source>
</reference>
<sequence length="99" mass="11611">MKYLFLAYLEAWQFLSSFLLDVLQGHSLSHVVEMQPNSHNGLFHDSALLYVDEDLRSTQCRRLRQGEVHRHAEQIFWDKLGDPVSLYGIVVPSRKRTRI</sequence>